<dbReference type="SUPFAM" id="SSF52047">
    <property type="entry name" value="RNI-like"/>
    <property type="match status" value="1"/>
</dbReference>
<dbReference type="RefSeq" id="XP_002901284.1">
    <property type="nucleotide sequence ID" value="XM_002901238.1"/>
</dbReference>
<name>D0NII5_PHYIT</name>
<evidence type="ECO:0000313" key="3">
    <source>
        <dbReference type="Proteomes" id="UP000006643"/>
    </source>
</evidence>
<dbReference type="AlphaFoldDB" id="D0NII5"/>
<feature type="compositionally biased region" description="Basic and acidic residues" evidence="1">
    <location>
        <begin position="1"/>
        <end position="17"/>
    </location>
</feature>
<feature type="compositionally biased region" description="Gly residues" evidence="1">
    <location>
        <begin position="532"/>
        <end position="541"/>
    </location>
</feature>
<accession>D0NII5</accession>
<feature type="region of interest" description="Disordered" evidence="1">
    <location>
        <begin position="861"/>
        <end position="940"/>
    </location>
</feature>
<reference evidence="3" key="1">
    <citation type="journal article" date="2009" name="Nature">
        <title>Genome sequence and analysis of the Irish potato famine pathogen Phytophthora infestans.</title>
        <authorList>
            <consortium name="The Broad Institute Genome Sequencing Platform"/>
            <person name="Haas B.J."/>
            <person name="Kamoun S."/>
            <person name="Zody M.C."/>
            <person name="Jiang R.H."/>
            <person name="Handsaker R.E."/>
            <person name="Cano L.M."/>
            <person name="Grabherr M."/>
            <person name="Kodira C.D."/>
            <person name="Raffaele S."/>
            <person name="Torto-Alalibo T."/>
            <person name="Bozkurt T.O."/>
            <person name="Ah-Fong A.M."/>
            <person name="Alvarado L."/>
            <person name="Anderson V.L."/>
            <person name="Armstrong M.R."/>
            <person name="Avrova A."/>
            <person name="Baxter L."/>
            <person name="Beynon J."/>
            <person name="Boevink P.C."/>
            <person name="Bollmann S.R."/>
            <person name="Bos J.I."/>
            <person name="Bulone V."/>
            <person name="Cai G."/>
            <person name="Cakir C."/>
            <person name="Carrington J.C."/>
            <person name="Chawner M."/>
            <person name="Conti L."/>
            <person name="Costanzo S."/>
            <person name="Ewan R."/>
            <person name="Fahlgren N."/>
            <person name="Fischbach M.A."/>
            <person name="Fugelstad J."/>
            <person name="Gilroy E.M."/>
            <person name="Gnerre S."/>
            <person name="Green P.J."/>
            <person name="Grenville-Briggs L.J."/>
            <person name="Griffith J."/>
            <person name="Grunwald N.J."/>
            <person name="Horn K."/>
            <person name="Horner N.R."/>
            <person name="Hu C.H."/>
            <person name="Huitema E."/>
            <person name="Jeong D.H."/>
            <person name="Jones A.M."/>
            <person name="Jones J.D."/>
            <person name="Jones R.W."/>
            <person name="Karlsson E.K."/>
            <person name="Kunjeti S.G."/>
            <person name="Lamour K."/>
            <person name="Liu Z."/>
            <person name="Ma L."/>
            <person name="Maclean D."/>
            <person name="Chibucos M.C."/>
            <person name="McDonald H."/>
            <person name="McWalters J."/>
            <person name="Meijer H.J."/>
            <person name="Morgan W."/>
            <person name="Morris P.F."/>
            <person name="Munro C.A."/>
            <person name="O'Neill K."/>
            <person name="Ospina-Giraldo M."/>
            <person name="Pinzon A."/>
            <person name="Pritchard L."/>
            <person name="Ramsahoye B."/>
            <person name="Ren Q."/>
            <person name="Restrepo S."/>
            <person name="Roy S."/>
            <person name="Sadanandom A."/>
            <person name="Savidor A."/>
            <person name="Schornack S."/>
            <person name="Schwartz D.C."/>
            <person name="Schumann U.D."/>
            <person name="Schwessinger B."/>
            <person name="Seyer L."/>
            <person name="Sharpe T."/>
            <person name="Silvar C."/>
            <person name="Song J."/>
            <person name="Studholme D.J."/>
            <person name="Sykes S."/>
            <person name="Thines M."/>
            <person name="van de Vondervoort P.J."/>
            <person name="Phuntumart V."/>
            <person name="Wawra S."/>
            <person name="Weide R."/>
            <person name="Win J."/>
            <person name="Young C."/>
            <person name="Zhou S."/>
            <person name="Fry W."/>
            <person name="Meyers B.C."/>
            <person name="van West P."/>
            <person name="Ristaino J."/>
            <person name="Govers F."/>
            <person name="Birch P.R."/>
            <person name="Whisson S.C."/>
            <person name="Judelson H.S."/>
            <person name="Nusbaum C."/>
        </authorList>
    </citation>
    <scope>NUCLEOTIDE SEQUENCE [LARGE SCALE GENOMIC DNA]</scope>
    <source>
        <strain evidence="3">T30-4</strain>
    </source>
</reference>
<feature type="compositionally biased region" description="Polar residues" evidence="1">
    <location>
        <begin position="18"/>
        <end position="33"/>
    </location>
</feature>
<dbReference type="HOGENOM" id="CLU_275410_0_0_1"/>
<evidence type="ECO:0000313" key="2">
    <source>
        <dbReference type="EMBL" id="EEY59270.1"/>
    </source>
</evidence>
<evidence type="ECO:0000256" key="1">
    <source>
        <dbReference type="SAM" id="MobiDB-lite"/>
    </source>
</evidence>
<organism evidence="2 3">
    <name type="scientific">Phytophthora infestans (strain T30-4)</name>
    <name type="common">Potato late blight agent</name>
    <dbReference type="NCBI Taxonomy" id="403677"/>
    <lineage>
        <taxon>Eukaryota</taxon>
        <taxon>Sar</taxon>
        <taxon>Stramenopiles</taxon>
        <taxon>Oomycota</taxon>
        <taxon>Peronosporomycetes</taxon>
        <taxon>Peronosporales</taxon>
        <taxon>Peronosporaceae</taxon>
        <taxon>Phytophthora</taxon>
    </lineage>
</organism>
<evidence type="ECO:0008006" key="4">
    <source>
        <dbReference type="Google" id="ProtNLM"/>
    </source>
</evidence>
<feature type="compositionally biased region" description="Low complexity" evidence="1">
    <location>
        <begin position="1054"/>
        <end position="1065"/>
    </location>
</feature>
<feature type="region of interest" description="Disordered" evidence="1">
    <location>
        <begin position="1087"/>
        <end position="1139"/>
    </location>
</feature>
<dbReference type="EMBL" id="DS028139">
    <property type="protein sequence ID" value="EEY59270.1"/>
    <property type="molecule type" value="Genomic_DNA"/>
</dbReference>
<dbReference type="Gene3D" id="3.80.10.10">
    <property type="entry name" value="Ribonuclease Inhibitor"/>
    <property type="match status" value="1"/>
</dbReference>
<dbReference type="PANTHER" id="PTHR24114">
    <property type="entry name" value="LEUCINE RICH REPEAT FAMILY PROTEIN"/>
    <property type="match status" value="1"/>
</dbReference>
<feature type="compositionally biased region" description="Low complexity" evidence="1">
    <location>
        <begin position="542"/>
        <end position="551"/>
    </location>
</feature>
<feature type="compositionally biased region" description="Low complexity" evidence="1">
    <location>
        <begin position="522"/>
        <end position="531"/>
    </location>
</feature>
<dbReference type="InterPro" id="IPR001611">
    <property type="entry name" value="Leu-rich_rpt"/>
</dbReference>
<dbReference type="GeneID" id="9470804"/>
<dbReference type="Pfam" id="PF13516">
    <property type="entry name" value="LRR_6"/>
    <property type="match status" value="5"/>
</dbReference>
<feature type="region of interest" description="Disordered" evidence="1">
    <location>
        <begin position="460"/>
        <end position="498"/>
    </location>
</feature>
<feature type="compositionally biased region" description="Polar residues" evidence="1">
    <location>
        <begin position="1129"/>
        <end position="1139"/>
    </location>
</feature>
<dbReference type="VEuPathDB" id="FungiDB:PITG_11780"/>
<keyword evidence="3" id="KW-1185">Reference proteome</keyword>
<dbReference type="PANTHER" id="PTHR24114:SF2">
    <property type="entry name" value="F-BOX DOMAIN-CONTAINING PROTEIN-RELATED"/>
    <property type="match status" value="1"/>
</dbReference>
<sequence length="1160" mass="122233">MMRDVSARFKYSEREFRAQQQHKAASLSGNSSGDDSENKPPPADANAAHSTCEGMTDACPSRELIHSHIRRYYREVDTTAKAAADWDSVSARIRKDLAPFTVLKLGGFSLGDACTRVLGDVLAHGASRLRTLDLGFNRLTDTGATHLAEALETNTSLESLYLSGNEIGPAGARALAQALIKNTHLRSLHLSGNNIGEEGARVLADGIAGNTSLRALYMGTNGIGATGMQSLATALTHNKSLEELTLGQNKVGSAGVRHLAAAFATGHVALSTLELGKNGVDQEGAIALARSLCGANRLQNLYMDHNPLGDVGASAFGALLAQNTELRVLDLSYTHMSLLGLRELSVVGLARSRVLLCLLVDGHDWASTQYMKKNQHPSLNGASLATKGANNYAASCIAGAINANAHSVLFKLTGVDLSLVVVVPASSGSSDGRRESDTLSRNELVLKSLHDARAAAHNAAAAAGIPISHKRKPTEDAGNASADKTRTTGGADLGADSDAGETLSTVVQHPKFQKLEGNLKAGSSSGSISSANGGGSGGGSRSGSANALLGLLPPPHNGPGNGASSLAGGNGASSPSKTTSNRPPRVIRIPSRGSMGRFPRSGGSCEKRLSLKSPRYESTMEVHVRKVISDIAKLPFNADEYETLQTYYLGGRCCTGPNGCSSDWGVDGVTGEPTPCPACRSSRLARYSRTMAFKTRLETSRQATDTVLLVLLRQLHYLVGAFQNVENAAQTIDDILVSVHEEIDEPLPSQTTASQHDNSDHDDDDDLWLLQALAKIEEAANSTQGAYTTAIEHRDPPATLCHGVQLDGGLTMLADCLQKVYSLQTLRTTSKQAGPATKTVTFQVGWTPPLETEPVEILEEEEEVRAERAADGGTPQILQGRERQGDGGERGTPQRADPETGRHETRAVHVEDEHMFDVVSPSPGTRRTVESVSGTPQGGQMSNTVLEQWARQPAPSEGTTPARTTTGTLFDASVMDSGGRREVGFALDWTCPSLQPMNSSRRDVPLVTSAYGQPNNSVPGQQGSRSAPGVVARTSMRAYVPGGSRGATPVQSMRTPTRGSGTPTTDPALQARIMDGLTQLLQRAGVTNGTPVPSPRPRATGHAPRTVPTPTRPVTSSMMGYQGPMTPRMRNQTPVSTPSRMSMAAIPSYGGVSIPTAGST</sequence>
<dbReference type="InterPro" id="IPR052394">
    <property type="entry name" value="LRR-containing"/>
</dbReference>
<gene>
    <name evidence="2" type="ORF">PITG_11780</name>
</gene>
<feature type="region of interest" description="Disordered" evidence="1">
    <location>
        <begin position="1"/>
        <end position="52"/>
    </location>
</feature>
<dbReference type="InterPro" id="IPR032675">
    <property type="entry name" value="LRR_dom_sf"/>
</dbReference>
<feature type="compositionally biased region" description="Low complexity" evidence="1">
    <location>
        <begin position="562"/>
        <end position="576"/>
    </location>
</feature>
<dbReference type="SMART" id="SM00368">
    <property type="entry name" value="LRR_RI"/>
    <property type="match status" value="9"/>
</dbReference>
<feature type="region of interest" description="Disordered" evidence="1">
    <location>
        <begin position="1039"/>
        <end position="1065"/>
    </location>
</feature>
<feature type="region of interest" description="Disordered" evidence="1">
    <location>
        <begin position="517"/>
        <end position="607"/>
    </location>
</feature>
<dbReference type="Proteomes" id="UP000006643">
    <property type="component" value="Unassembled WGS sequence"/>
</dbReference>
<feature type="compositionally biased region" description="Basic and acidic residues" evidence="1">
    <location>
        <begin position="896"/>
        <end position="916"/>
    </location>
</feature>
<dbReference type="InParanoid" id="D0NII5"/>
<feature type="compositionally biased region" description="Low complexity" evidence="1">
    <location>
        <begin position="1104"/>
        <end position="1115"/>
    </location>
</feature>
<proteinExistence type="predicted"/>
<dbReference type="OrthoDB" id="192312at2759"/>
<protein>
    <recommendedName>
        <fullName evidence="4">Myosin-like protein</fullName>
    </recommendedName>
</protein>
<feature type="compositionally biased region" description="Basic and acidic residues" evidence="1">
    <location>
        <begin position="880"/>
        <end position="889"/>
    </location>
</feature>
<feature type="compositionally biased region" description="Polar residues" evidence="1">
    <location>
        <begin position="922"/>
        <end position="940"/>
    </location>
</feature>
<dbReference type="KEGG" id="pif:PITG_11780"/>
<dbReference type="eggNOG" id="KOG4308">
    <property type="taxonomic scope" value="Eukaryota"/>
</dbReference>